<evidence type="ECO:0008006" key="3">
    <source>
        <dbReference type="Google" id="ProtNLM"/>
    </source>
</evidence>
<accession>A0A2W7NR76</accession>
<keyword evidence="2" id="KW-1185">Reference proteome</keyword>
<reference evidence="1 2" key="1">
    <citation type="submission" date="2018-06" db="EMBL/GenBank/DDBJ databases">
        <title>Genomic Encyclopedia of Archaeal and Bacterial Type Strains, Phase II (KMG-II): from individual species to whole genera.</title>
        <authorList>
            <person name="Goeker M."/>
        </authorList>
    </citation>
    <scope>NUCLEOTIDE SEQUENCE [LARGE SCALE GENOMIC DNA]</scope>
    <source>
        <strain evidence="1 2">DSM 6779</strain>
    </source>
</reference>
<dbReference type="Gene3D" id="3.30.70.1290">
    <property type="entry name" value="Transposase IS200-like"/>
    <property type="match status" value="1"/>
</dbReference>
<dbReference type="GO" id="GO:0006313">
    <property type="term" value="P:DNA transposition"/>
    <property type="evidence" value="ECO:0007669"/>
    <property type="project" value="InterPro"/>
</dbReference>
<dbReference type="GO" id="GO:0004803">
    <property type="term" value="F:transposase activity"/>
    <property type="evidence" value="ECO:0007669"/>
    <property type="project" value="InterPro"/>
</dbReference>
<evidence type="ECO:0000313" key="1">
    <source>
        <dbReference type="EMBL" id="PZX20597.1"/>
    </source>
</evidence>
<proteinExistence type="predicted"/>
<name>A0A2W7NR76_9BACT</name>
<dbReference type="EMBL" id="QKZK01000001">
    <property type="protein sequence ID" value="PZX20597.1"/>
    <property type="molecule type" value="Genomic_DNA"/>
</dbReference>
<dbReference type="AlphaFoldDB" id="A0A2W7NR76"/>
<evidence type="ECO:0000313" key="2">
    <source>
        <dbReference type="Proteomes" id="UP000249239"/>
    </source>
</evidence>
<protein>
    <recommendedName>
        <fullName evidence="3">Transposase IS200 family protein</fullName>
    </recommendedName>
</protein>
<gene>
    <name evidence="1" type="ORF">LX69_00017</name>
</gene>
<dbReference type="Proteomes" id="UP000249239">
    <property type="component" value="Unassembled WGS sequence"/>
</dbReference>
<sequence>MTNHLHLMVRATEGHMLQDILRDFKKFTSKAILKAIAENQRESRKEWLLKQFSTSEGNRFWRSDNKPIELWSNSVIDQKLNYIHQNPAEEGLVFRAEDYVYSCDNDYAGGHGLLDIWVI</sequence>
<organism evidence="1 2">
    <name type="scientific">Breznakibacter xylanolyticus</name>
    <dbReference type="NCBI Taxonomy" id="990"/>
    <lineage>
        <taxon>Bacteria</taxon>
        <taxon>Pseudomonadati</taxon>
        <taxon>Bacteroidota</taxon>
        <taxon>Bacteroidia</taxon>
        <taxon>Marinilabiliales</taxon>
        <taxon>Marinilabiliaceae</taxon>
        <taxon>Breznakibacter</taxon>
    </lineage>
</organism>
<comment type="caution">
    <text evidence="1">The sequence shown here is derived from an EMBL/GenBank/DDBJ whole genome shotgun (WGS) entry which is preliminary data.</text>
</comment>
<dbReference type="InterPro" id="IPR036515">
    <property type="entry name" value="Transposase_17_sf"/>
</dbReference>
<dbReference type="GO" id="GO:0003677">
    <property type="term" value="F:DNA binding"/>
    <property type="evidence" value="ECO:0007669"/>
    <property type="project" value="InterPro"/>
</dbReference>
<dbReference type="SUPFAM" id="SSF143422">
    <property type="entry name" value="Transposase IS200-like"/>
    <property type="match status" value="1"/>
</dbReference>